<feature type="domain" description="ShKT" evidence="6">
    <location>
        <begin position="222"/>
        <end position="261"/>
    </location>
</feature>
<comment type="caution">
    <text evidence="3">Lacks conserved residue(s) required for the propagation of feature annotation.</text>
</comment>
<dbReference type="Pfam" id="PF01549">
    <property type="entry name" value="ShK"/>
    <property type="match status" value="7"/>
</dbReference>
<dbReference type="PANTHER" id="PTHR31475">
    <property type="entry name" value="UPF0462 PROTEIN"/>
    <property type="match status" value="1"/>
</dbReference>
<feature type="region of interest" description="Disordered" evidence="4">
    <location>
        <begin position="150"/>
        <end position="177"/>
    </location>
</feature>
<name>A0ABN8MWR9_9CNID</name>
<keyword evidence="5" id="KW-0732">Signal</keyword>
<reference evidence="7 8" key="1">
    <citation type="submission" date="2022-05" db="EMBL/GenBank/DDBJ databases">
        <authorList>
            <consortium name="Genoscope - CEA"/>
            <person name="William W."/>
        </authorList>
    </citation>
    <scope>NUCLEOTIDE SEQUENCE [LARGE SCALE GENOMIC DNA]</scope>
</reference>
<evidence type="ECO:0000256" key="2">
    <source>
        <dbReference type="ARBA" id="ARBA00038085"/>
    </source>
</evidence>
<evidence type="ECO:0000313" key="7">
    <source>
        <dbReference type="EMBL" id="CAH3037758.1"/>
    </source>
</evidence>
<keyword evidence="1" id="KW-0800">Toxin</keyword>
<organism evidence="7 8">
    <name type="scientific">Porites lobata</name>
    <dbReference type="NCBI Taxonomy" id="104759"/>
    <lineage>
        <taxon>Eukaryota</taxon>
        <taxon>Metazoa</taxon>
        <taxon>Cnidaria</taxon>
        <taxon>Anthozoa</taxon>
        <taxon>Hexacorallia</taxon>
        <taxon>Scleractinia</taxon>
        <taxon>Fungiina</taxon>
        <taxon>Poritidae</taxon>
        <taxon>Porites</taxon>
    </lineage>
</organism>
<evidence type="ECO:0000256" key="3">
    <source>
        <dbReference type="PROSITE-ProRule" id="PRU01005"/>
    </source>
</evidence>
<dbReference type="Gene3D" id="1.10.10.1940">
    <property type="match status" value="1"/>
</dbReference>
<comment type="caution">
    <text evidence="7">The sequence shown here is derived from an EMBL/GenBank/DDBJ whole genome shotgun (WGS) entry which is preliminary data.</text>
</comment>
<evidence type="ECO:0000256" key="1">
    <source>
        <dbReference type="ARBA" id="ARBA00022656"/>
    </source>
</evidence>
<dbReference type="Gene3D" id="2.60.40.1190">
    <property type="match status" value="1"/>
</dbReference>
<feature type="signal peptide" evidence="5">
    <location>
        <begin position="1"/>
        <end position="18"/>
    </location>
</feature>
<dbReference type="SMART" id="SM00254">
    <property type="entry name" value="ShKT"/>
    <property type="match status" value="7"/>
</dbReference>
<accession>A0ABN8MWR9</accession>
<dbReference type="Proteomes" id="UP001159405">
    <property type="component" value="Unassembled WGS sequence"/>
</dbReference>
<feature type="domain" description="ShKT" evidence="6">
    <location>
        <begin position="368"/>
        <end position="403"/>
    </location>
</feature>
<dbReference type="PROSITE" id="PS51670">
    <property type="entry name" value="SHKT"/>
    <property type="match status" value="6"/>
</dbReference>
<evidence type="ECO:0000256" key="5">
    <source>
        <dbReference type="SAM" id="SignalP"/>
    </source>
</evidence>
<feature type="chain" id="PRO_5046019624" description="ShKT domain-containing protein" evidence="5">
    <location>
        <begin position="19"/>
        <end position="610"/>
    </location>
</feature>
<feature type="disulfide bond" evidence="3">
    <location>
        <begin position="33"/>
        <end position="67"/>
    </location>
</feature>
<keyword evidence="3" id="KW-1015">Disulfide bond</keyword>
<evidence type="ECO:0000313" key="8">
    <source>
        <dbReference type="Proteomes" id="UP001159405"/>
    </source>
</evidence>
<feature type="compositionally biased region" description="Low complexity" evidence="4">
    <location>
        <begin position="150"/>
        <end position="167"/>
    </location>
</feature>
<keyword evidence="8" id="KW-1185">Reference proteome</keyword>
<feature type="domain" description="ShKT" evidence="6">
    <location>
        <begin position="33"/>
        <end position="67"/>
    </location>
</feature>
<feature type="domain" description="ShKT" evidence="6">
    <location>
        <begin position="306"/>
        <end position="342"/>
    </location>
</feature>
<gene>
    <name evidence="7" type="ORF">PLOB_00039675</name>
</gene>
<feature type="compositionally biased region" description="Polar residues" evidence="4">
    <location>
        <begin position="168"/>
        <end position="177"/>
    </location>
</feature>
<dbReference type="EMBL" id="CALNXK010000006">
    <property type="protein sequence ID" value="CAH3037758.1"/>
    <property type="molecule type" value="Genomic_DNA"/>
</dbReference>
<feature type="domain" description="ShKT" evidence="6">
    <location>
        <begin position="77"/>
        <end position="112"/>
    </location>
</feature>
<comment type="similarity">
    <text evidence="2">Belongs to the UPF0462 family.</text>
</comment>
<feature type="domain" description="ShKT" evidence="6">
    <location>
        <begin position="267"/>
        <end position="304"/>
    </location>
</feature>
<proteinExistence type="inferred from homology"/>
<sequence>MNLLNVFFSRLWLLTVASQHLGTWKALAQGKPCEDQLPDCSDYLNNDECETYSGLTRQYCAKSCNYCTTAPPLGSVCQDLLSDCAVYIESSSQCHQAKDFFMKYCPRTCGYCSCYDILPECASFITSPEECRTSAFLTKYCRMSCSLCATQSSSTPSPKTMSTQSTPAPKSSSIGITPTLKTTSIKPSATTLPSLTTAVTTTPRTTRKPTTDNILPPGPIGCADVNPEQCASIVADDPQSCRNSDLREYMETNCPETCKLCDVDLYCEDKMPKECRDLITKDKEYCKTKPEFMKENCASTCGYCGCTDALEICSSLVENNKDYCFSNRLFMKTNCPKSCDLCNETRNASRNTEANVDVLPPAPPFRDCVDKRRRCQMFAAKRNYCTYQRRFMNRNCPKACQFCEKEYNFSINTEWNGAPINHAPIVFQISAQDSRNVLVSVSGPFFNDPGPPPCAAGSACDGLWNYEVAEVFFLGKNEKYLEVELSPHGQHLLLLLNGVRKPFLDKMPIEYTAKIDRTKNTWNGTAIIPIDYLPPHVGRINAYAIHGSGVNRRYESLYPASADVSDPDFHRLEFFKPFDFKAMFSLSWEKPKSPFWKNSIRRMMRSRARI</sequence>
<dbReference type="PANTHER" id="PTHR31475:SF5">
    <property type="entry name" value="UPF0462 PROTEIN C4ORF33 HOMOLOG"/>
    <property type="match status" value="1"/>
</dbReference>
<dbReference type="InterPro" id="IPR003582">
    <property type="entry name" value="ShKT_dom"/>
</dbReference>
<evidence type="ECO:0000256" key="4">
    <source>
        <dbReference type="SAM" id="MobiDB-lite"/>
    </source>
</evidence>
<evidence type="ECO:0000259" key="6">
    <source>
        <dbReference type="PROSITE" id="PS51670"/>
    </source>
</evidence>
<protein>
    <recommendedName>
        <fullName evidence="6">ShKT domain-containing protein</fullName>
    </recommendedName>
</protein>